<dbReference type="Gene3D" id="2.40.128.130">
    <property type="entry name" value="Autotransporter beta-domain"/>
    <property type="match status" value="1"/>
</dbReference>
<dbReference type="EMBL" id="JANIBK010000181">
    <property type="protein sequence ID" value="MCQ8130580.1"/>
    <property type="molecule type" value="Genomic_DNA"/>
</dbReference>
<reference evidence="2 3" key="1">
    <citation type="submission" date="2022-07" db="EMBL/GenBank/DDBJ databases">
        <title>Methylomonas rivi sp. nov., Methylomonas rosea sp. nov., Methylomonas aureus sp. nov. and Methylomonas subterranea sp. nov., four novel methanotrophs isolated from a freshwater creek and the deep terrestrial subsurface.</title>
        <authorList>
            <person name="Abin C."/>
            <person name="Sankaranarayanan K."/>
            <person name="Garner C."/>
            <person name="Sindelar R."/>
            <person name="Kotary K."/>
            <person name="Garner R."/>
            <person name="Barclay S."/>
            <person name="Lawson P."/>
            <person name="Krumholz L."/>
        </authorList>
    </citation>
    <scope>NUCLEOTIDE SEQUENCE [LARGE SCALE GENOMIC DNA]</scope>
    <source>
        <strain evidence="2 3">WSC-6</strain>
    </source>
</reference>
<evidence type="ECO:0000313" key="2">
    <source>
        <dbReference type="EMBL" id="MCQ8130580.1"/>
    </source>
</evidence>
<sequence>VGGGPGGGPSQSAFSGAALSTLSQADQFVKKRRKLVGGDADKNTLMGGGAGDASEIKLASNINLFLNADYRELDRRQTLFEQGYRSNQKGFTLGLDIMPTDWLLAGLAFNYSHWRGDQLAGGGFETDSYGPTVYASLFPWQGFFADVSFQYLGKQGSNHNQRNYTREDNASFGGAITGTPGADQYEGNLAAGYDYAVGGLTIGPRASVRYRRADMDSYVEQGNSGLELRFMRDSLTSIQSSVGAQASYAIGTAWGVLVPQLNADWTHEYDNGQRSIFVQFAQDNRPVPTTFSFQTDRPDRDFFHLGTGLVAVLPNGWQAFANFETLLGHAYFDNYVGTVGFRLGL</sequence>
<comment type="caution">
    <text evidence="2">The sequence shown here is derived from an EMBL/GenBank/DDBJ whole genome shotgun (WGS) entry which is preliminary data.</text>
</comment>
<dbReference type="Proteomes" id="UP001524586">
    <property type="component" value="Unassembled WGS sequence"/>
</dbReference>
<dbReference type="SUPFAM" id="SSF103515">
    <property type="entry name" value="Autotransporter"/>
    <property type="match status" value="1"/>
</dbReference>
<organism evidence="2 3">
    <name type="scientific">Methylomonas rivi</name>
    <dbReference type="NCBI Taxonomy" id="2952226"/>
    <lineage>
        <taxon>Bacteria</taxon>
        <taxon>Pseudomonadati</taxon>
        <taxon>Pseudomonadota</taxon>
        <taxon>Gammaproteobacteria</taxon>
        <taxon>Methylococcales</taxon>
        <taxon>Methylococcaceae</taxon>
        <taxon>Methylomonas</taxon>
    </lineage>
</organism>
<dbReference type="SMART" id="SM00869">
    <property type="entry name" value="Autotransporter"/>
    <property type="match status" value="1"/>
</dbReference>
<name>A0ABT1UB36_9GAMM</name>
<dbReference type="PROSITE" id="PS51208">
    <property type="entry name" value="AUTOTRANSPORTER"/>
    <property type="match status" value="1"/>
</dbReference>
<evidence type="ECO:0000259" key="1">
    <source>
        <dbReference type="PROSITE" id="PS51208"/>
    </source>
</evidence>
<gene>
    <name evidence="2" type="ORF">NP596_19120</name>
</gene>
<feature type="domain" description="Autotransporter" evidence="1">
    <location>
        <begin position="57"/>
        <end position="345"/>
    </location>
</feature>
<dbReference type="InterPro" id="IPR036709">
    <property type="entry name" value="Autotransporte_beta_dom_sf"/>
</dbReference>
<dbReference type="NCBIfam" id="TIGR01414">
    <property type="entry name" value="autotrans_barl"/>
    <property type="match status" value="1"/>
</dbReference>
<dbReference type="InterPro" id="IPR006315">
    <property type="entry name" value="OM_autotransptr_brl_dom"/>
</dbReference>
<feature type="non-terminal residue" evidence="2">
    <location>
        <position position="1"/>
    </location>
</feature>
<accession>A0ABT1UB36</accession>
<evidence type="ECO:0000313" key="3">
    <source>
        <dbReference type="Proteomes" id="UP001524586"/>
    </source>
</evidence>
<dbReference type="InterPro" id="IPR005546">
    <property type="entry name" value="Autotransporte_beta"/>
</dbReference>
<protein>
    <submittedName>
        <fullName evidence="2">Autotransporter outer membrane beta-barrel domain-containing protein</fullName>
    </submittedName>
</protein>
<dbReference type="RefSeq" id="WP_256617000.1">
    <property type="nucleotide sequence ID" value="NZ_JANIBK010000181.1"/>
</dbReference>
<keyword evidence="3" id="KW-1185">Reference proteome</keyword>
<proteinExistence type="predicted"/>
<dbReference type="Pfam" id="PF03797">
    <property type="entry name" value="Autotransporter"/>
    <property type="match status" value="1"/>
</dbReference>